<evidence type="ECO:0000313" key="12">
    <source>
        <dbReference type="Proteomes" id="UP000789508"/>
    </source>
</evidence>
<evidence type="ECO:0000259" key="10">
    <source>
        <dbReference type="SMART" id="SM00849"/>
    </source>
</evidence>
<dbReference type="OrthoDB" id="515692at2759"/>
<evidence type="ECO:0000256" key="5">
    <source>
        <dbReference type="ARBA" id="ARBA00011917"/>
    </source>
</evidence>
<name>A0A9N9DYF1_9GLOM</name>
<dbReference type="InterPro" id="IPR036866">
    <property type="entry name" value="RibonucZ/Hydroxyglut_hydro"/>
</dbReference>
<comment type="pathway">
    <text evidence="3">Secondary metabolite metabolism; methylglyoxal degradation; (R)-lactate from methylglyoxal: step 2/2.</text>
</comment>
<evidence type="ECO:0000256" key="8">
    <source>
        <dbReference type="ARBA" id="ARBA00022833"/>
    </source>
</evidence>
<evidence type="ECO:0000256" key="9">
    <source>
        <dbReference type="ARBA" id="ARBA00031044"/>
    </source>
</evidence>
<dbReference type="EC" id="3.1.2.6" evidence="5"/>
<comment type="cofactor">
    <cofactor evidence="2">
        <name>Zn(2+)</name>
        <dbReference type="ChEBI" id="CHEBI:29105"/>
    </cofactor>
</comment>
<protein>
    <recommendedName>
        <fullName evidence="5">hydroxyacylglutathione hydrolase</fullName>
        <ecNumber evidence="5">3.1.2.6</ecNumber>
    </recommendedName>
    <alternativeName>
        <fullName evidence="9">Glyoxalase II</fullName>
    </alternativeName>
</protein>
<comment type="caution">
    <text evidence="11">The sequence shown here is derived from an EMBL/GenBank/DDBJ whole genome shotgun (WGS) entry which is preliminary data.</text>
</comment>
<dbReference type="Proteomes" id="UP000789508">
    <property type="component" value="Unassembled WGS sequence"/>
</dbReference>
<proteinExistence type="inferred from homology"/>
<dbReference type="Pfam" id="PF16123">
    <property type="entry name" value="HAGH_C"/>
    <property type="match status" value="1"/>
</dbReference>
<evidence type="ECO:0000256" key="4">
    <source>
        <dbReference type="ARBA" id="ARBA00006759"/>
    </source>
</evidence>
<evidence type="ECO:0000256" key="1">
    <source>
        <dbReference type="ARBA" id="ARBA00001623"/>
    </source>
</evidence>
<keyword evidence="8" id="KW-0862">Zinc</keyword>
<feature type="domain" description="Metallo-beta-lactamase" evidence="10">
    <location>
        <begin position="53"/>
        <end position="209"/>
    </location>
</feature>
<comment type="catalytic activity">
    <reaction evidence="1">
        <text>an S-(2-hydroxyacyl)glutathione + H2O = a 2-hydroxy carboxylate + glutathione + H(+)</text>
        <dbReference type="Rhea" id="RHEA:21864"/>
        <dbReference type="ChEBI" id="CHEBI:15377"/>
        <dbReference type="ChEBI" id="CHEBI:15378"/>
        <dbReference type="ChEBI" id="CHEBI:57925"/>
        <dbReference type="ChEBI" id="CHEBI:58896"/>
        <dbReference type="ChEBI" id="CHEBI:71261"/>
        <dbReference type="EC" id="3.1.2.6"/>
    </reaction>
</comment>
<organism evidence="11 12">
    <name type="scientific">Ambispora leptoticha</name>
    <dbReference type="NCBI Taxonomy" id="144679"/>
    <lineage>
        <taxon>Eukaryota</taxon>
        <taxon>Fungi</taxon>
        <taxon>Fungi incertae sedis</taxon>
        <taxon>Mucoromycota</taxon>
        <taxon>Glomeromycotina</taxon>
        <taxon>Glomeromycetes</taxon>
        <taxon>Archaeosporales</taxon>
        <taxon>Ambisporaceae</taxon>
        <taxon>Ambispora</taxon>
    </lineage>
</organism>
<accession>A0A9N9DYF1</accession>
<dbReference type="HAMAP" id="MF_01374">
    <property type="entry name" value="Glyoxalase_2"/>
    <property type="match status" value="1"/>
</dbReference>
<feature type="non-terminal residue" evidence="11">
    <location>
        <position position="296"/>
    </location>
</feature>
<evidence type="ECO:0000256" key="7">
    <source>
        <dbReference type="ARBA" id="ARBA00022801"/>
    </source>
</evidence>
<keyword evidence="6" id="KW-0479">Metal-binding</keyword>
<evidence type="ECO:0000256" key="2">
    <source>
        <dbReference type="ARBA" id="ARBA00001947"/>
    </source>
</evidence>
<dbReference type="Gene3D" id="3.60.15.10">
    <property type="entry name" value="Ribonuclease Z/Hydroxyacylglutathione hydrolase-like"/>
    <property type="match status" value="1"/>
</dbReference>
<comment type="similarity">
    <text evidence="4">Belongs to the metallo-beta-lactamase superfamily. Glyoxalase II family.</text>
</comment>
<dbReference type="SUPFAM" id="SSF56281">
    <property type="entry name" value="Metallo-hydrolase/oxidoreductase"/>
    <property type="match status" value="1"/>
</dbReference>
<dbReference type="InterPro" id="IPR017782">
    <property type="entry name" value="Hydroxyacylglutathione_Hdrlase"/>
</dbReference>
<dbReference type="GO" id="GO:0004416">
    <property type="term" value="F:hydroxyacylglutathione hydrolase activity"/>
    <property type="evidence" value="ECO:0007669"/>
    <property type="project" value="UniProtKB-EC"/>
</dbReference>
<keyword evidence="12" id="KW-1185">Reference proteome</keyword>
<dbReference type="Pfam" id="PF00753">
    <property type="entry name" value="Lactamase_B"/>
    <property type="match status" value="1"/>
</dbReference>
<dbReference type="EMBL" id="CAJVPS010010360">
    <property type="protein sequence ID" value="CAG8657394.1"/>
    <property type="molecule type" value="Genomic_DNA"/>
</dbReference>
<dbReference type="AlphaFoldDB" id="A0A9N9DYF1"/>
<dbReference type="SMART" id="SM00849">
    <property type="entry name" value="Lactamase_B"/>
    <property type="match status" value="1"/>
</dbReference>
<dbReference type="InterPro" id="IPR001279">
    <property type="entry name" value="Metallo-B-lactamas"/>
</dbReference>
<evidence type="ECO:0000256" key="3">
    <source>
        <dbReference type="ARBA" id="ARBA00004963"/>
    </source>
</evidence>
<gene>
    <name evidence="11" type="ORF">ALEPTO_LOCUS10215</name>
</gene>
<reference evidence="11" key="1">
    <citation type="submission" date="2021-06" db="EMBL/GenBank/DDBJ databases">
        <authorList>
            <person name="Kallberg Y."/>
            <person name="Tangrot J."/>
            <person name="Rosling A."/>
        </authorList>
    </citation>
    <scope>NUCLEOTIDE SEQUENCE</scope>
    <source>
        <strain evidence="11">FL130A</strain>
    </source>
</reference>
<dbReference type="InterPro" id="IPR035680">
    <property type="entry name" value="Clx_II_MBL"/>
</dbReference>
<dbReference type="InterPro" id="IPR032282">
    <property type="entry name" value="HAGH_C"/>
</dbReference>
<dbReference type="GO" id="GO:0046872">
    <property type="term" value="F:metal ion binding"/>
    <property type="evidence" value="ECO:0007669"/>
    <property type="project" value="UniProtKB-KW"/>
</dbReference>
<dbReference type="PANTHER" id="PTHR11935:SF94">
    <property type="entry name" value="TENZING NORGAY, ISOFORM C"/>
    <property type="match status" value="1"/>
</dbReference>
<evidence type="ECO:0000256" key="6">
    <source>
        <dbReference type="ARBA" id="ARBA00022723"/>
    </source>
</evidence>
<dbReference type="CDD" id="cd07723">
    <property type="entry name" value="hydroxyacylglutathione_hydrolase_MBL-fold"/>
    <property type="match status" value="1"/>
</dbReference>
<evidence type="ECO:0000313" key="11">
    <source>
        <dbReference type="EMBL" id="CAG8657394.1"/>
    </source>
</evidence>
<dbReference type="PANTHER" id="PTHR11935">
    <property type="entry name" value="BETA LACTAMASE DOMAIN"/>
    <property type="match status" value="1"/>
</dbReference>
<keyword evidence="7" id="KW-0378">Hydrolase</keyword>
<dbReference type="NCBIfam" id="TIGR03413">
    <property type="entry name" value="GSH_gloB"/>
    <property type="match status" value="1"/>
</dbReference>
<sequence>SLANFDMKIIPIAGTLLIYNLKITAWFQRAVASVLKIELILINLLHMRKVLEDNYSYLVVDDATKEEPTKVLEISNAEGVTIKHLLTTHHHPDHSGGNTEFVKQKPGIKVYGGDDRIPEITEKLTHEQEFKIGNNINVRTLHTPCHTTGSISYYLTDISDDNQKAVFTGDTLFIGGCGRFFEGTGQDMHTSLNQILGSLPPETKVYCGHEYTESNLQFALSVDPNNQALKNKISWVESGGFGSIKDRPVVTVPSTIGGEKDFNPFMRVDSDAIKKAVQEEDPVETISKLRELKNNF</sequence>
<dbReference type="GO" id="GO:0019243">
    <property type="term" value="P:methylglyoxal catabolic process to D-lactate via S-lactoyl-glutathione"/>
    <property type="evidence" value="ECO:0007669"/>
    <property type="project" value="InterPro"/>
</dbReference>